<dbReference type="Pfam" id="PF01078">
    <property type="entry name" value="Mg_chelatase"/>
    <property type="match status" value="1"/>
</dbReference>
<dbReference type="InterPro" id="IPR001208">
    <property type="entry name" value="MCM_dom"/>
</dbReference>
<organism evidence="6 7">
    <name type="scientific">Paenibacillus graminis</name>
    <dbReference type="NCBI Taxonomy" id="189425"/>
    <lineage>
        <taxon>Bacteria</taxon>
        <taxon>Bacillati</taxon>
        <taxon>Bacillota</taxon>
        <taxon>Bacilli</taxon>
        <taxon>Bacillales</taxon>
        <taxon>Paenibacillaceae</taxon>
        <taxon>Paenibacillus</taxon>
    </lineage>
</organism>
<dbReference type="PANTHER" id="PTHR32039:SF7">
    <property type="entry name" value="COMPETENCE PROTEIN COMM"/>
    <property type="match status" value="1"/>
</dbReference>
<dbReference type="InterPro" id="IPR004482">
    <property type="entry name" value="Mg_chelat-rel"/>
</dbReference>
<dbReference type="SMART" id="SM00382">
    <property type="entry name" value="AAA"/>
    <property type="match status" value="1"/>
</dbReference>
<dbReference type="EMBL" id="CP009287">
    <property type="protein sequence ID" value="AIQ69442.1"/>
    <property type="molecule type" value="Genomic_DNA"/>
</dbReference>
<dbReference type="GO" id="GO:0003677">
    <property type="term" value="F:DNA binding"/>
    <property type="evidence" value="ECO:0007669"/>
    <property type="project" value="InterPro"/>
</dbReference>
<dbReference type="Proteomes" id="UP000029500">
    <property type="component" value="Chromosome"/>
</dbReference>
<dbReference type="InterPro" id="IPR014721">
    <property type="entry name" value="Ribsml_uS5_D2-typ_fold_subgr"/>
</dbReference>
<feature type="region of interest" description="Disordered" evidence="4">
    <location>
        <begin position="167"/>
        <end position="198"/>
    </location>
</feature>
<evidence type="ECO:0000313" key="7">
    <source>
        <dbReference type="Proteomes" id="UP000029500"/>
    </source>
</evidence>
<dbReference type="Gene3D" id="3.30.230.10">
    <property type="match status" value="1"/>
</dbReference>
<evidence type="ECO:0000256" key="3">
    <source>
        <dbReference type="ARBA" id="ARBA00022840"/>
    </source>
</evidence>
<dbReference type="HOGENOM" id="CLU_026145_1_1_9"/>
<reference evidence="6 7" key="1">
    <citation type="submission" date="2014-08" db="EMBL/GenBank/DDBJ databases">
        <title>Comparative genomics of the Paenibacillus odorifer group.</title>
        <authorList>
            <person name="den Bakker H.C."/>
            <person name="Tsai Y.-C."/>
            <person name="Martin N."/>
            <person name="Korlach J."/>
            <person name="Wiedmann M."/>
        </authorList>
    </citation>
    <scope>NUCLEOTIDE SEQUENCE [LARGE SCALE GENOMIC DNA]</scope>
    <source>
        <strain evidence="6 7">DSM 15220</strain>
    </source>
</reference>
<evidence type="ECO:0000256" key="1">
    <source>
        <dbReference type="ARBA" id="ARBA00006354"/>
    </source>
</evidence>
<dbReference type="eggNOG" id="COG0606">
    <property type="taxonomic scope" value="Bacteria"/>
</dbReference>
<dbReference type="OrthoDB" id="9813147at2"/>
<dbReference type="InterPro" id="IPR045006">
    <property type="entry name" value="CHLI-like"/>
</dbReference>
<gene>
    <name evidence="6" type="ORF">PGRAT_18700</name>
</gene>
<dbReference type="Pfam" id="PF13541">
    <property type="entry name" value="ChlI"/>
    <property type="match status" value="1"/>
</dbReference>
<dbReference type="NCBIfam" id="TIGR00368">
    <property type="entry name" value="YifB family Mg chelatase-like AAA ATPase"/>
    <property type="match status" value="1"/>
</dbReference>
<name>A0A089M883_9BACL</name>
<dbReference type="Pfam" id="PF13335">
    <property type="entry name" value="Mg_chelatase_C"/>
    <property type="match status" value="1"/>
</dbReference>
<dbReference type="InterPro" id="IPR027417">
    <property type="entry name" value="P-loop_NTPase"/>
</dbReference>
<accession>A0A089M883</accession>
<evidence type="ECO:0000313" key="6">
    <source>
        <dbReference type="EMBL" id="AIQ69442.1"/>
    </source>
</evidence>
<dbReference type="InterPro" id="IPR003593">
    <property type="entry name" value="AAA+_ATPase"/>
</dbReference>
<evidence type="ECO:0000256" key="4">
    <source>
        <dbReference type="SAM" id="MobiDB-lite"/>
    </source>
</evidence>
<dbReference type="SUPFAM" id="SSF54211">
    <property type="entry name" value="Ribosomal protein S5 domain 2-like"/>
    <property type="match status" value="1"/>
</dbReference>
<dbReference type="KEGG" id="pgm:PGRAT_18700"/>
<sequence>MYGKMHSACLYGIEGVMIGVEIDLANGLPQTSIIGLPDSAIREAVERVRAAVKNCGYRYPQQRVTINLAPADLRKEGSAFDLAIALGILTTSGQLVMPEAENLLLIGELALDGSLRPVTGVLPMVEAARRAGLTAVLVPAGNAAEAALISGMTIYAAEHLRQLPQPQAEGEPLGVPRKTKQHKPESKDASAAGFDGLPEILSPAESESSAMPSPPVLLSELPFPVTVSSGPAVPEQSLVNVLTLEHLKYTVEYKRTDPGSTGVNIMMEDYRDVLGQNHVKRALIIAAAGMHNIILIGPPGTGKTMLIKRLPGILPELSERESLEVTKIFSAAGKLKDAHSGLMRSRPFRSPHHTISAAGLIGGGGVPKPGEVSLAHRGVLFLDELPEFSRNVLEVLRQPLEDGVVTISRARASFTFPAQLLLACSMNPCSCGYLGSGGTHLRCTCSPAKIAQYRGKISGPLLDRMDMQVDVPRPTDWEGRGPSLSSAEMRSEVLKVQAIQAERYRNLPISWNSELSGAALRHYARLQKDGRELLNDILDNLGLSMRAHDRIIKLARTIADLEGAADISSAHLAEAVQYRNLDRQVVMDE</sequence>
<evidence type="ECO:0000256" key="2">
    <source>
        <dbReference type="ARBA" id="ARBA00022741"/>
    </source>
</evidence>
<protein>
    <submittedName>
        <fullName evidence="6">Fis family transcriptional regulator</fullName>
    </submittedName>
</protein>
<keyword evidence="3" id="KW-0067">ATP-binding</keyword>
<dbReference type="PANTHER" id="PTHR32039">
    <property type="entry name" value="MAGNESIUM-CHELATASE SUBUNIT CHLI"/>
    <property type="match status" value="1"/>
</dbReference>
<dbReference type="InterPro" id="IPR020568">
    <property type="entry name" value="Ribosomal_Su5_D2-typ_SF"/>
</dbReference>
<dbReference type="PRINTS" id="PR01657">
    <property type="entry name" value="MCMFAMILY"/>
</dbReference>
<dbReference type="AlphaFoldDB" id="A0A089M883"/>
<keyword evidence="2" id="KW-0547">Nucleotide-binding</keyword>
<proteinExistence type="inferred from homology"/>
<dbReference type="SUPFAM" id="SSF52540">
    <property type="entry name" value="P-loop containing nucleoside triphosphate hydrolases"/>
    <property type="match status" value="1"/>
</dbReference>
<dbReference type="GO" id="GO:0005524">
    <property type="term" value="F:ATP binding"/>
    <property type="evidence" value="ECO:0007669"/>
    <property type="project" value="UniProtKB-KW"/>
</dbReference>
<dbReference type="InterPro" id="IPR025158">
    <property type="entry name" value="Mg_chelat-rel_C"/>
</dbReference>
<dbReference type="RefSeq" id="WP_042266967.1">
    <property type="nucleotide sequence ID" value="NZ_CP009287.1"/>
</dbReference>
<keyword evidence="7" id="KW-1185">Reference proteome</keyword>
<dbReference type="InterPro" id="IPR000523">
    <property type="entry name" value="Mg_chelatse_chII-like_cat_dom"/>
</dbReference>
<evidence type="ECO:0000259" key="5">
    <source>
        <dbReference type="SMART" id="SM00382"/>
    </source>
</evidence>
<feature type="domain" description="AAA+ ATPase" evidence="5">
    <location>
        <begin position="289"/>
        <end position="475"/>
    </location>
</feature>
<comment type="similarity">
    <text evidence="1">Belongs to the Mg-chelatase subunits D/I family. ComM subfamily.</text>
</comment>
<dbReference type="STRING" id="189425.PGRAT_18700"/>
<dbReference type="Gene3D" id="3.40.50.300">
    <property type="entry name" value="P-loop containing nucleotide triphosphate hydrolases"/>
    <property type="match status" value="1"/>
</dbReference>